<dbReference type="AlphaFoldDB" id="A0A9Q1JH69"/>
<protein>
    <recommendedName>
        <fullName evidence="3">Reverse transcriptase zinc-binding domain-containing protein</fullName>
    </recommendedName>
</protein>
<evidence type="ECO:0000313" key="1">
    <source>
        <dbReference type="EMBL" id="KAJ8420006.1"/>
    </source>
</evidence>
<keyword evidence="2" id="KW-1185">Reference proteome</keyword>
<gene>
    <name evidence="1" type="ORF">Cgig2_010433</name>
</gene>
<dbReference type="Proteomes" id="UP001153076">
    <property type="component" value="Unassembled WGS sequence"/>
</dbReference>
<sequence length="265" mass="31129">MRQQSKLEWLNSGDHYTKLFFAKMKQRKQANYIYSINDATGTIVDDFSAVAKTLTDFYQQLLGKQKIHYTHVSQKIMEAGPILTIVQQLMLCFVVTQKEINKVMFSIPNEKSPGPNRYSSGFFKACLGEIGSVGSSELKKWHWKSNPNGDYRVIFGYEWYLNLQHRKPRWTKLVWPRPATPRHSFIAWLLLKQKLPVNTRVPCPSPCLQGWYDQLLQLTLPRIHKEIICSMLTTAVYYMWRARNELKCSTKRSTQKDIRNIQTWF</sequence>
<name>A0A9Q1JH69_9CARY</name>
<reference evidence="1" key="1">
    <citation type="submission" date="2022-04" db="EMBL/GenBank/DDBJ databases">
        <title>Carnegiea gigantea Genome sequencing and assembly v2.</title>
        <authorList>
            <person name="Copetti D."/>
            <person name="Sanderson M.J."/>
            <person name="Burquez A."/>
            <person name="Wojciechowski M.F."/>
        </authorList>
    </citation>
    <scope>NUCLEOTIDE SEQUENCE</scope>
    <source>
        <strain evidence="1">SGP5-SGP5p</strain>
        <tissue evidence="1">Aerial part</tissue>
    </source>
</reference>
<proteinExistence type="predicted"/>
<accession>A0A9Q1JH69</accession>
<evidence type="ECO:0008006" key="3">
    <source>
        <dbReference type="Google" id="ProtNLM"/>
    </source>
</evidence>
<organism evidence="1 2">
    <name type="scientific">Carnegiea gigantea</name>
    <dbReference type="NCBI Taxonomy" id="171969"/>
    <lineage>
        <taxon>Eukaryota</taxon>
        <taxon>Viridiplantae</taxon>
        <taxon>Streptophyta</taxon>
        <taxon>Embryophyta</taxon>
        <taxon>Tracheophyta</taxon>
        <taxon>Spermatophyta</taxon>
        <taxon>Magnoliopsida</taxon>
        <taxon>eudicotyledons</taxon>
        <taxon>Gunneridae</taxon>
        <taxon>Pentapetalae</taxon>
        <taxon>Caryophyllales</taxon>
        <taxon>Cactineae</taxon>
        <taxon>Cactaceae</taxon>
        <taxon>Cactoideae</taxon>
        <taxon>Echinocereeae</taxon>
        <taxon>Carnegiea</taxon>
    </lineage>
</organism>
<evidence type="ECO:0000313" key="2">
    <source>
        <dbReference type="Proteomes" id="UP001153076"/>
    </source>
</evidence>
<comment type="caution">
    <text evidence="1">The sequence shown here is derived from an EMBL/GenBank/DDBJ whole genome shotgun (WGS) entry which is preliminary data.</text>
</comment>
<dbReference type="OrthoDB" id="1938551at2759"/>
<dbReference type="EMBL" id="JAKOGI010004021">
    <property type="protein sequence ID" value="KAJ8420006.1"/>
    <property type="molecule type" value="Genomic_DNA"/>
</dbReference>